<feature type="binding site" evidence="6">
    <location>
        <position position="44"/>
    </location>
    <ligand>
        <name>(6S)-NADPHX</name>
        <dbReference type="ChEBI" id="CHEBI:64076"/>
    </ligand>
</feature>
<comment type="catalytic activity">
    <reaction evidence="6">
        <text>(6S)-NADHX + ADP = AMP + phosphate + NADH + H(+)</text>
        <dbReference type="Rhea" id="RHEA:32223"/>
        <dbReference type="ChEBI" id="CHEBI:15378"/>
        <dbReference type="ChEBI" id="CHEBI:43474"/>
        <dbReference type="ChEBI" id="CHEBI:57945"/>
        <dbReference type="ChEBI" id="CHEBI:64074"/>
        <dbReference type="ChEBI" id="CHEBI:456215"/>
        <dbReference type="ChEBI" id="CHEBI:456216"/>
        <dbReference type="EC" id="4.2.1.136"/>
    </reaction>
</comment>
<dbReference type="NCBIfam" id="TIGR00196">
    <property type="entry name" value="yjeF_cterm"/>
    <property type="match status" value="1"/>
</dbReference>
<keyword evidence="5 6" id="KW-0456">Lyase</keyword>
<feature type="binding site" evidence="6">
    <location>
        <position position="168"/>
    </location>
    <ligand>
        <name>(6S)-NADPHX</name>
        <dbReference type="ChEBI" id="CHEBI:64076"/>
    </ligand>
</feature>
<dbReference type="EMBL" id="JAETWB010000009">
    <property type="protein sequence ID" value="MBL6079927.1"/>
    <property type="molecule type" value="Genomic_DNA"/>
</dbReference>
<evidence type="ECO:0000256" key="6">
    <source>
        <dbReference type="HAMAP-Rule" id="MF_01965"/>
    </source>
</evidence>
<dbReference type="PANTHER" id="PTHR12592">
    <property type="entry name" value="ATP-DEPENDENT (S)-NAD(P)H-HYDRATE DEHYDRATASE FAMILY MEMBER"/>
    <property type="match status" value="1"/>
</dbReference>
<dbReference type="InterPro" id="IPR000631">
    <property type="entry name" value="CARKD"/>
</dbReference>
<protein>
    <recommendedName>
        <fullName evidence="6">ADP-dependent (S)-NAD(P)H-hydrate dehydratase</fullName>
        <ecNumber evidence="6">4.2.1.136</ecNumber>
    </recommendedName>
    <alternativeName>
        <fullName evidence="6">ADP-dependent NAD(P)HX dehydratase</fullName>
    </alternativeName>
</protein>
<evidence type="ECO:0000313" key="9">
    <source>
        <dbReference type="EMBL" id="MBL6079927.1"/>
    </source>
</evidence>
<comment type="subunit">
    <text evidence="6">Homotetramer.</text>
</comment>
<evidence type="ECO:0000256" key="4">
    <source>
        <dbReference type="ARBA" id="ARBA00023027"/>
    </source>
</evidence>
<dbReference type="SUPFAM" id="SSF53613">
    <property type="entry name" value="Ribokinase-like"/>
    <property type="match status" value="1"/>
</dbReference>
<dbReference type="PANTHER" id="PTHR12592:SF0">
    <property type="entry name" value="ATP-DEPENDENT (S)-NAD(P)H-HYDRATE DEHYDRATASE"/>
    <property type="match status" value="1"/>
</dbReference>
<name>A0ABS1U871_9PROT</name>
<keyword evidence="10" id="KW-1185">Reference proteome</keyword>
<evidence type="ECO:0000259" key="8">
    <source>
        <dbReference type="PROSITE" id="PS51383"/>
    </source>
</evidence>
<evidence type="ECO:0000256" key="5">
    <source>
        <dbReference type="ARBA" id="ARBA00023239"/>
    </source>
</evidence>
<feature type="binding site" evidence="6">
    <location>
        <position position="235"/>
    </location>
    <ligand>
        <name>(6S)-NADPHX</name>
        <dbReference type="ChEBI" id="CHEBI:64076"/>
    </ligand>
</feature>
<organism evidence="9 10">
    <name type="scientific">Belnapia arida</name>
    <dbReference type="NCBI Taxonomy" id="2804533"/>
    <lineage>
        <taxon>Bacteria</taxon>
        <taxon>Pseudomonadati</taxon>
        <taxon>Pseudomonadota</taxon>
        <taxon>Alphaproteobacteria</taxon>
        <taxon>Acetobacterales</taxon>
        <taxon>Roseomonadaceae</taxon>
        <taxon>Belnapia</taxon>
    </lineage>
</organism>
<dbReference type="PROSITE" id="PS51383">
    <property type="entry name" value="YJEF_C_3"/>
    <property type="match status" value="1"/>
</dbReference>
<comment type="function">
    <text evidence="6">Catalyzes the dehydration of the S-form of NAD(P)HX at the expense of ADP, which is converted to AMP. Together with NAD(P)HX epimerase, which catalyzes the epimerization of the S- and R-forms, the enzyme allows the repair of both epimers of NAD(P)HX, a damaged form of NAD(P)H that is a result of enzymatic or heat-dependent hydration.</text>
</comment>
<proteinExistence type="inferred from homology"/>
<dbReference type="Gene3D" id="3.40.1190.20">
    <property type="match status" value="1"/>
</dbReference>
<evidence type="ECO:0000256" key="2">
    <source>
        <dbReference type="ARBA" id="ARBA00022840"/>
    </source>
</evidence>
<keyword evidence="4 6" id="KW-0520">NAD</keyword>
<evidence type="ECO:0000256" key="1">
    <source>
        <dbReference type="ARBA" id="ARBA00022741"/>
    </source>
</evidence>
<dbReference type="Proteomes" id="UP000660885">
    <property type="component" value="Unassembled WGS sequence"/>
</dbReference>
<evidence type="ECO:0000256" key="3">
    <source>
        <dbReference type="ARBA" id="ARBA00022857"/>
    </source>
</evidence>
<dbReference type="CDD" id="cd01171">
    <property type="entry name" value="YXKO-related"/>
    <property type="match status" value="1"/>
</dbReference>
<dbReference type="Pfam" id="PF01256">
    <property type="entry name" value="Carb_kinase"/>
    <property type="match status" value="1"/>
</dbReference>
<dbReference type="HAMAP" id="MF_01965">
    <property type="entry name" value="NADHX_dehydratase"/>
    <property type="match status" value="1"/>
</dbReference>
<sequence length="296" mass="29813">MSAPTSLTPELLRGMPLPDHQQGADKNSRGRVLIIAGSREVPGAALLTALSALRAGAGKVQIAAPAGAAPHLAMAMPEALVVPLAETEAGGIDPAEAGRLARRCASADAVVLGPGMMDPPALAALTHRLLAEAEGEAAFLLDAGALAALADCREALRRHAGRLMLTPHIGEMCGLLGCPAEEVAADPLAAARRAAATYGAVVDMKGGRSFVASPQGEAWSCDRGNVGLATSGSGDTLAGIVAALAARGAPPLHATLWGVFLHAEAGDRLARRIGPLGYLAREIPDEVPGIMASLAG</sequence>
<feature type="binding site" evidence="6">
    <location>
        <position position="115"/>
    </location>
    <ligand>
        <name>(6S)-NADPHX</name>
        <dbReference type="ChEBI" id="CHEBI:64076"/>
    </ligand>
</feature>
<feature type="region of interest" description="Disordered" evidence="7">
    <location>
        <begin position="1"/>
        <end position="26"/>
    </location>
</feature>
<comment type="caution">
    <text evidence="9">The sequence shown here is derived from an EMBL/GenBank/DDBJ whole genome shotgun (WGS) entry which is preliminary data.</text>
</comment>
<comment type="similarity">
    <text evidence="6">Belongs to the NnrD/CARKD family.</text>
</comment>
<keyword evidence="2 6" id="KW-0067">ATP-binding</keyword>
<feature type="binding site" evidence="6">
    <location>
        <position position="234"/>
    </location>
    <ligand>
        <name>AMP</name>
        <dbReference type="ChEBI" id="CHEBI:456215"/>
    </ligand>
</feature>
<comment type="cofactor">
    <cofactor evidence="6">
        <name>Mg(2+)</name>
        <dbReference type="ChEBI" id="CHEBI:18420"/>
    </cofactor>
</comment>
<dbReference type="RefSeq" id="WP_202833163.1">
    <property type="nucleotide sequence ID" value="NZ_JAETWB010000009.1"/>
</dbReference>
<keyword evidence="3 6" id="KW-0521">NADP</keyword>
<gene>
    <name evidence="6" type="primary">nnrD</name>
    <name evidence="9" type="ORF">JMJ56_18055</name>
</gene>
<keyword evidence="1 6" id="KW-0547">Nucleotide-binding</keyword>
<dbReference type="InterPro" id="IPR029056">
    <property type="entry name" value="Ribokinase-like"/>
</dbReference>
<reference evidence="9 10" key="1">
    <citation type="submission" date="2021-01" db="EMBL/GenBank/DDBJ databases">
        <title>Belnapia mucosa sp. nov. and Belnapia arida sp. nov., isolated from the Tabernas Desert (Almeria, Spain).</title>
        <authorList>
            <person name="Molina-Menor E."/>
            <person name="Vidal-Verdu A."/>
            <person name="Calonge A."/>
            <person name="Satari L."/>
            <person name="Pereto J."/>
            <person name="Porcar M."/>
        </authorList>
    </citation>
    <scope>NUCLEOTIDE SEQUENCE [LARGE SCALE GENOMIC DNA]</scope>
    <source>
        <strain evidence="9 10">T18</strain>
    </source>
</reference>
<evidence type="ECO:0000313" key="10">
    <source>
        <dbReference type="Proteomes" id="UP000660885"/>
    </source>
</evidence>
<feature type="domain" description="YjeF C-terminal" evidence="8">
    <location>
        <begin position="9"/>
        <end position="294"/>
    </location>
</feature>
<feature type="binding site" evidence="6">
    <location>
        <begin position="205"/>
        <end position="209"/>
    </location>
    <ligand>
        <name>AMP</name>
        <dbReference type="ChEBI" id="CHEBI:456215"/>
    </ligand>
</feature>
<comment type="catalytic activity">
    <reaction evidence="6">
        <text>(6S)-NADPHX + ADP = AMP + phosphate + NADPH + H(+)</text>
        <dbReference type="Rhea" id="RHEA:32235"/>
        <dbReference type="ChEBI" id="CHEBI:15378"/>
        <dbReference type="ChEBI" id="CHEBI:43474"/>
        <dbReference type="ChEBI" id="CHEBI:57783"/>
        <dbReference type="ChEBI" id="CHEBI:64076"/>
        <dbReference type="ChEBI" id="CHEBI:456215"/>
        <dbReference type="ChEBI" id="CHEBI:456216"/>
        <dbReference type="EC" id="4.2.1.136"/>
    </reaction>
</comment>
<accession>A0ABS1U871</accession>
<dbReference type="EC" id="4.2.1.136" evidence="6"/>
<evidence type="ECO:0000256" key="7">
    <source>
        <dbReference type="SAM" id="MobiDB-lite"/>
    </source>
</evidence>